<dbReference type="InterPro" id="IPR005000">
    <property type="entry name" value="Aldolase/citrate-lyase_domain"/>
</dbReference>
<evidence type="ECO:0000313" key="4">
    <source>
        <dbReference type="EMBL" id="EXV00324.1"/>
    </source>
</evidence>
<dbReference type="InterPro" id="IPR015813">
    <property type="entry name" value="Pyrv/PenolPyrv_kinase-like_dom"/>
</dbReference>
<dbReference type="SUPFAM" id="SSF51621">
    <property type="entry name" value="Phosphoenolpyruvate/pyruvate domain"/>
    <property type="match status" value="1"/>
</dbReference>
<protein>
    <submittedName>
        <fullName evidence="4">HpcH/HpaI aldolase/citrate lyase family protein</fullName>
    </submittedName>
</protein>
<dbReference type="GO" id="GO:0016832">
    <property type="term" value="F:aldehyde-lyase activity"/>
    <property type="evidence" value="ECO:0007669"/>
    <property type="project" value="TreeGrafter"/>
</dbReference>
<dbReference type="Proteomes" id="UP000030151">
    <property type="component" value="Unassembled WGS sequence"/>
</dbReference>
<evidence type="ECO:0000256" key="2">
    <source>
        <dbReference type="ARBA" id="ARBA00023239"/>
    </source>
</evidence>
<evidence type="ECO:0000256" key="1">
    <source>
        <dbReference type="ARBA" id="ARBA00022723"/>
    </source>
</evidence>
<comment type="caution">
    <text evidence="4">The sequence shown here is derived from an EMBL/GenBank/DDBJ whole genome shotgun (WGS) entry which is preliminary data.</text>
</comment>
<proteinExistence type="predicted"/>
<dbReference type="PANTHER" id="PTHR30502:SF8">
    <property type="entry name" value="SYNTHASE, PUTATIVE-RELATED"/>
    <property type="match status" value="1"/>
</dbReference>
<accession>A0A014N398</accession>
<dbReference type="OrthoDB" id="2326446at2759"/>
<dbReference type="eggNOG" id="ENOG502SJMS">
    <property type="taxonomic scope" value="Eukaryota"/>
</dbReference>
<dbReference type="Pfam" id="PF03328">
    <property type="entry name" value="HpcH_HpaI"/>
    <property type="match status" value="1"/>
</dbReference>
<keyword evidence="2 4" id="KW-0456">Lyase</keyword>
<dbReference type="PANTHER" id="PTHR30502">
    <property type="entry name" value="2-KETO-3-DEOXY-L-RHAMNONATE ALDOLASE"/>
    <property type="match status" value="1"/>
</dbReference>
<dbReference type="InterPro" id="IPR040442">
    <property type="entry name" value="Pyrv_kinase-like_dom_sf"/>
</dbReference>
<dbReference type="GO" id="GO:0046872">
    <property type="term" value="F:metal ion binding"/>
    <property type="evidence" value="ECO:0007669"/>
    <property type="project" value="UniProtKB-KW"/>
</dbReference>
<gene>
    <name evidence="4" type="ORF">X797_006384</name>
</gene>
<dbReference type="InterPro" id="IPR050251">
    <property type="entry name" value="HpcH-HpaI_aldolase"/>
</dbReference>
<dbReference type="HOGENOM" id="CLU_059964_2_1_1"/>
<dbReference type="Gene3D" id="3.20.20.60">
    <property type="entry name" value="Phosphoenolpyruvate-binding domains"/>
    <property type="match status" value="1"/>
</dbReference>
<evidence type="ECO:0000259" key="3">
    <source>
        <dbReference type="Pfam" id="PF03328"/>
    </source>
</evidence>
<sequence>MEAFRALSLFQPSNFVAAIQSTRDSDSSGQRRLFGAMLSIPHMEAARSASVLGFEFILIDAQHTAIDAEGLVGLIRTINFTSEGKTCTLVRVPGAESHLLAYALDAGASGIVFPHINSRKDAMAAVNKVRYAYNGGERSLAPWALVPFLTDQAPDGHTAETISDEHVAVICQIETTLGLENVDEIAATPGINALMLGPGDMRVSLRLPVRGPGRKEDDAVFCEARDRLVKAAKAHQMALMTIAFRATPGIEEWLKDFDLIVTSSDINSIVRFHLDGREAIRCALRASSIA</sequence>
<organism evidence="4 5">
    <name type="scientific">Metarhizium robertsii</name>
    <dbReference type="NCBI Taxonomy" id="568076"/>
    <lineage>
        <taxon>Eukaryota</taxon>
        <taxon>Fungi</taxon>
        <taxon>Dikarya</taxon>
        <taxon>Ascomycota</taxon>
        <taxon>Pezizomycotina</taxon>
        <taxon>Sordariomycetes</taxon>
        <taxon>Hypocreomycetidae</taxon>
        <taxon>Hypocreales</taxon>
        <taxon>Clavicipitaceae</taxon>
        <taxon>Metarhizium</taxon>
    </lineage>
</organism>
<reference evidence="4 5" key="1">
    <citation type="submission" date="2014-02" db="EMBL/GenBank/DDBJ databases">
        <title>The genome sequence of the entomopathogenic fungus Metarhizium robertsii ARSEF 2575.</title>
        <authorList>
            <person name="Giuliano Garisto Donzelli B."/>
            <person name="Roe B.A."/>
            <person name="Macmil S.L."/>
            <person name="Krasnoff S.B."/>
            <person name="Gibson D.M."/>
        </authorList>
    </citation>
    <scope>NUCLEOTIDE SEQUENCE [LARGE SCALE GENOMIC DNA]</scope>
    <source>
        <strain evidence="4 5">ARSEF 2575</strain>
    </source>
</reference>
<feature type="domain" description="HpcH/HpaI aldolase/citrate lyase" evidence="3">
    <location>
        <begin position="45"/>
        <end position="256"/>
    </location>
</feature>
<evidence type="ECO:0000313" key="5">
    <source>
        <dbReference type="Proteomes" id="UP000030151"/>
    </source>
</evidence>
<name>A0A014N398_9HYPO</name>
<dbReference type="EMBL" id="JELW01000013">
    <property type="protein sequence ID" value="EXV00324.1"/>
    <property type="molecule type" value="Genomic_DNA"/>
</dbReference>
<dbReference type="AlphaFoldDB" id="A0A014N398"/>
<dbReference type="GO" id="GO:0005737">
    <property type="term" value="C:cytoplasm"/>
    <property type="evidence" value="ECO:0007669"/>
    <property type="project" value="TreeGrafter"/>
</dbReference>
<keyword evidence="1" id="KW-0479">Metal-binding</keyword>